<evidence type="ECO:0000313" key="3">
    <source>
        <dbReference type="EMBL" id="KAK4815421.1"/>
    </source>
</evidence>
<dbReference type="InterPro" id="IPR028236">
    <property type="entry name" value="CPLANE1"/>
</dbReference>
<evidence type="ECO:0000256" key="2">
    <source>
        <dbReference type="SAM" id="SignalP"/>
    </source>
</evidence>
<proteinExistence type="predicted"/>
<dbReference type="Proteomes" id="UP001333110">
    <property type="component" value="Unassembled WGS sequence"/>
</dbReference>
<reference evidence="3 4" key="1">
    <citation type="journal article" date="2023" name="J. Hered.">
        <title>Chromosome-level genome of the wood stork (Mycteria americana) provides insight into avian chromosome evolution.</title>
        <authorList>
            <person name="Flamio R. Jr."/>
            <person name="Ramstad K.M."/>
        </authorList>
    </citation>
    <scope>NUCLEOTIDE SEQUENCE [LARGE SCALE GENOMIC DNA]</scope>
    <source>
        <strain evidence="3">JAX WOST 10</strain>
    </source>
</reference>
<gene>
    <name evidence="3" type="ORF">QYF61_001409</name>
</gene>
<evidence type="ECO:0000256" key="1">
    <source>
        <dbReference type="SAM" id="MobiDB-lite"/>
    </source>
</evidence>
<feature type="region of interest" description="Disordered" evidence="1">
    <location>
        <begin position="171"/>
        <end position="195"/>
    </location>
</feature>
<feature type="signal peptide" evidence="2">
    <location>
        <begin position="1"/>
        <end position="19"/>
    </location>
</feature>
<feature type="chain" id="PRO_5043007088" evidence="2">
    <location>
        <begin position="20"/>
        <end position="273"/>
    </location>
</feature>
<dbReference type="PANTHER" id="PTHR14492:SF4">
    <property type="entry name" value="CILIOGENESIS AND PLANAR POLARITY EFFECTOR 1"/>
    <property type="match status" value="1"/>
</dbReference>
<dbReference type="GO" id="GO:0035869">
    <property type="term" value="C:ciliary transition zone"/>
    <property type="evidence" value="ECO:0007669"/>
    <property type="project" value="TreeGrafter"/>
</dbReference>
<feature type="compositionally biased region" description="Basic and acidic residues" evidence="1">
    <location>
        <begin position="171"/>
        <end position="185"/>
    </location>
</feature>
<comment type="caution">
    <text evidence="3">The sequence shown here is derived from an EMBL/GenBank/DDBJ whole genome shotgun (WGS) entry which is preliminary data.</text>
</comment>
<name>A0AAN7NP90_MYCAM</name>
<dbReference type="AlphaFoldDB" id="A0AAN7NP90"/>
<sequence length="273" mass="31753">MFYFKLVTLFFFFPCLTLSSLEDPLQITGLSGVTDIISDLVVEGDVSPSELGFTKIQAKKISRVHDSAAGHCQKTEKKKKEIQAWMKRKQKERMREYVKKLDEQREREHNPFNLRKNVHCSPTSKDIKFFQKKKEEKDKAMLSEHHSMRVSQALTLINEMLSETVVLPANEHRPLTRTRSPQDYRKRGHLNSPVRSERSRIAAKHSFGQKAHGFTPPLGLTQSRGKNRTFLMKAHTEDHLQEMPVRSYRKVHPEEEVLQTVLLILDTVSYKEQ</sequence>
<keyword evidence="2" id="KW-0732">Signal</keyword>
<organism evidence="3 4">
    <name type="scientific">Mycteria americana</name>
    <name type="common">Wood stork</name>
    <dbReference type="NCBI Taxonomy" id="33587"/>
    <lineage>
        <taxon>Eukaryota</taxon>
        <taxon>Metazoa</taxon>
        <taxon>Chordata</taxon>
        <taxon>Craniata</taxon>
        <taxon>Vertebrata</taxon>
        <taxon>Euteleostomi</taxon>
        <taxon>Archelosauria</taxon>
        <taxon>Archosauria</taxon>
        <taxon>Dinosauria</taxon>
        <taxon>Saurischia</taxon>
        <taxon>Theropoda</taxon>
        <taxon>Coelurosauria</taxon>
        <taxon>Aves</taxon>
        <taxon>Neognathae</taxon>
        <taxon>Neoaves</taxon>
        <taxon>Aequornithes</taxon>
        <taxon>Ciconiiformes</taxon>
        <taxon>Ciconiidae</taxon>
        <taxon>Mycteria</taxon>
    </lineage>
</organism>
<evidence type="ECO:0000313" key="4">
    <source>
        <dbReference type="Proteomes" id="UP001333110"/>
    </source>
</evidence>
<keyword evidence="4" id="KW-1185">Reference proteome</keyword>
<dbReference type="EMBL" id="JAUNZN010000009">
    <property type="protein sequence ID" value="KAK4815421.1"/>
    <property type="molecule type" value="Genomic_DNA"/>
</dbReference>
<dbReference type="PANTHER" id="PTHR14492">
    <property type="entry name" value="JBTS17"/>
    <property type="match status" value="1"/>
</dbReference>
<dbReference type="GO" id="GO:0060271">
    <property type="term" value="P:cilium assembly"/>
    <property type="evidence" value="ECO:0007669"/>
    <property type="project" value="TreeGrafter"/>
</dbReference>
<accession>A0AAN7NP90</accession>
<dbReference type="Pfam" id="PF15392">
    <property type="entry name" value="Joubert"/>
    <property type="match status" value="1"/>
</dbReference>
<protein>
    <submittedName>
        <fullName evidence="3">Uncharacterized protein</fullName>
    </submittedName>
</protein>